<evidence type="ECO:0000313" key="3">
    <source>
        <dbReference type="EMBL" id="BAD33411.1"/>
    </source>
</evidence>
<feature type="region of interest" description="Disordered" evidence="1">
    <location>
        <begin position="114"/>
        <end position="153"/>
    </location>
</feature>
<evidence type="ECO:0000313" key="2">
    <source>
        <dbReference type="EMBL" id="BAD33408.1"/>
    </source>
</evidence>
<sequence length="192" mass="21561">MACHRRSASLGAEADPLVGNVVRDGERLLLRVPEDGDGRVVGVGRERQARLRHLGDVEHAGEVEADGGAAGERQLHRGYLRRPVAGEVVARVEDGQRGRLLVLRHGARERRAERRVRARREAGDHRAGVDHRAAGRRERRRRDPDRAAADLDADEVDVVERRRRAVGQRRELRVRRRGAAEGQVAPAARRRR</sequence>
<proteinExistence type="predicted"/>
<reference evidence="3" key="1">
    <citation type="submission" date="2002-06" db="EMBL/GenBank/DDBJ databases">
        <title>Oryza sativa nipponbare(GA3) genomic DNA, chromosome 9, PAC clone:P0463D04.</title>
        <authorList>
            <person name="Sasaki T."/>
            <person name="Matsumoto T."/>
            <person name="Katayose Y."/>
        </authorList>
    </citation>
    <scope>NUCLEOTIDE SEQUENCE</scope>
</reference>
<feature type="region of interest" description="Disordered" evidence="1">
    <location>
        <begin position="169"/>
        <end position="192"/>
    </location>
</feature>
<dbReference type="AlphaFoldDB" id="Q69QQ1"/>
<evidence type="ECO:0000313" key="4">
    <source>
        <dbReference type="Proteomes" id="UP000000763"/>
    </source>
</evidence>
<dbReference type="EMBL" id="AP005392">
    <property type="protein sequence ID" value="BAD33408.1"/>
    <property type="molecule type" value="Genomic_DNA"/>
</dbReference>
<organism evidence="3 4">
    <name type="scientific">Oryza sativa subsp. japonica</name>
    <name type="common">Rice</name>
    <dbReference type="NCBI Taxonomy" id="39947"/>
    <lineage>
        <taxon>Eukaryota</taxon>
        <taxon>Viridiplantae</taxon>
        <taxon>Streptophyta</taxon>
        <taxon>Embryophyta</taxon>
        <taxon>Tracheophyta</taxon>
        <taxon>Spermatophyta</taxon>
        <taxon>Magnoliopsida</taxon>
        <taxon>Liliopsida</taxon>
        <taxon>Poales</taxon>
        <taxon>Poaceae</taxon>
        <taxon>BOP clade</taxon>
        <taxon>Oryzoideae</taxon>
        <taxon>Oryzeae</taxon>
        <taxon>Oryzinae</taxon>
        <taxon>Oryza</taxon>
        <taxon>Oryza sativa</taxon>
    </lineage>
</organism>
<evidence type="ECO:0000256" key="1">
    <source>
        <dbReference type="SAM" id="MobiDB-lite"/>
    </source>
</evidence>
<dbReference type="EMBL" id="AP005392">
    <property type="protein sequence ID" value="BAD33411.1"/>
    <property type="molecule type" value="Genomic_DNA"/>
</dbReference>
<dbReference type="Proteomes" id="UP000000763">
    <property type="component" value="Chromosome 9"/>
</dbReference>
<reference evidence="4" key="2">
    <citation type="journal article" date="2005" name="Nature">
        <title>The map-based sequence of the rice genome.</title>
        <authorList>
            <consortium name="International rice genome sequencing project (IRGSP)"/>
            <person name="Matsumoto T."/>
            <person name="Wu J."/>
            <person name="Kanamori H."/>
            <person name="Katayose Y."/>
            <person name="Fujisawa M."/>
            <person name="Namiki N."/>
            <person name="Mizuno H."/>
            <person name="Yamamoto K."/>
            <person name="Antonio B.A."/>
            <person name="Baba T."/>
            <person name="Sakata K."/>
            <person name="Nagamura Y."/>
            <person name="Aoki H."/>
            <person name="Arikawa K."/>
            <person name="Arita K."/>
            <person name="Bito T."/>
            <person name="Chiden Y."/>
            <person name="Fujitsuka N."/>
            <person name="Fukunaka R."/>
            <person name="Hamada M."/>
            <person name="Harada C."/>
            <person name="Hayashi A."/>
            <person name="Hijishita S."/>
            <person name="Honda M."/>
            <person name="Hosokawa S."/>
            <person name="Ichikawa Y."/>
            <person name="Idonuma A."/>
            <person name="Iijima M."/>
            <person name="Ikeda M."/>
            <person name="Ikeno M."/>
            <person name="Ito K."/>
            <person name="Ito S."/>
            <person name="Ito T."/>
            <person name="Ito Y."/>
            <person name="Ito Y."/>
            <person name="Iwabuchi A."/>
            <person name="Kamiya K."/>
            <person name="Karasawa W."/>
            <person name="Kurita K."/>
            <person name="Katagiri S."/>
            <person name="Kikuta A."/>
            <person name="Kobayashi H."/>
            <person name="Kobayashi N."/>
            <person name="Machita K."/>
            <person name="Maehara T."/>
            <person name="Masukawa M."/>
            <person name="Mizubayashi T."/>
            <person name="Mukai Y."/>
            <person name="Nagasaki H."/>
            <person name="Nagata Y."/>
            <person name="Naito S."/>
            <person name="Nakashima M."/>
            <person name="Nakama Y."/>
            <person name="Nakamichi Y."/>
            <person name="Nakamura M."/>
            <person name="Meguro A."/>
            <person name="Negishi M."/>
            <person name="Ohta I."/>
            <person name="Ohta T."/>
            <person name="Okamoto M."/>
            <person name="Ono N."/>
            <person name="Saji S."/>
            <person name="Sakaguchi M."/>
            <person name="Sakai K."/>
            <person name="Shibata M."/>
            <person name="Shimokawa T."/>
            <person name="Song J."/>
            <person name="Takazaki Y."/>
            <person name="Terasawa K."/>
            <person name="Tsugane M."/>
            <person name="Tsuji K."/>
            <person name="Ueda S."/>
            <person name="Waki K."/>
            <person name="Yamagata H."/>
            <person name="Yamamoto M."/>
            <person name="Yamamoto S."/>
            <person name="Yamane H."/>
            <person name="Yoshiki S."/>
            <person name="Yoshihara R."/>
            <person name="Yukawa K."/>
            <person name="Zhong H."/>
            <person name="Yano M."/>
            <person name="Yuan Q."/>
            <person name="Ouyang S."/>
            <person name="Liu J."/>
            <person name="Jones K.M."/>
            <person name="Gansberger K."/>
            <person name="Moffat K."/>
            <person name="Hill J."/>
            <person name="Bera J."/>
            <person name="Fadrosh D."/>
            <person name="Jin S."/>
            <person name="Johri S."/>
            <person name="Kim M."/>
            <person name="Overton L."/>
            <person name="Reardon M."/>
            <person name="Tsitrin T."/>
            <person name="Vuong H."/>
            <person name="Weaver B."/>
            <person name="Ciecko A."/>
            <person name="Tallon L."/>
            <person name="Jackson J."/>
            <person name="Pai G."/>
            <person name="Aken S.V."/>
            <person name="Utterback T."/>
            <person name="Reidmuller S."/>
            <person name="Feldblyum T."/>
            <person name="Hsiao J."/>
            <person name="Zismann V."/>
            <person name="Iobst S."/>
            <person name="de Vazeille A.R."/>
            <person name="Buell C.R."/>
            <person name="Ying K."/>
            <person name="Li Y."/>
            <person name="Lu T."/>
            <person name="Huang Y."/>
            <person name="Zhao Q."/>
            <person name="Feng Q."/>
            <person name="Zhang L."/>
            <person name="Zhu J."/>
            <person name="Weng Q."/>
            <person name="Mu J."/>
            <person name="Lu Y."/>
            <person name="Fan D."/>
            <person name="Liu Y."/>
            <person name="Guan J."/>
            <person name="Zhang Y."/>
            <person name="Yu S."/>
            <person name="Liu X."/>
            <person name="Zhang Y."/>
            <person name="Hong G."/>
            <person name="Han B."/>
            <person name="Choisne N."/>
            <person name="Demange N."/>
            <person name="Orjeda G."/>
            <person name="Samain S."/>
            <person name="Cattolico L."/>
            <person name="Pelletier E."/>
            <person name="Couloux A."/>
            <person name="Segurens B."/>
            <person name="Wincker P."/>
            <person name="D'Hont A."/>
            <person name="Scarpelli C."/>
            <person name="Weissenbach J."/>
            <person name="Salanoubat M."/>
            <person name="Quetier F."/>
            <person name="Yu Y."/>
            <person name="Kim H.R."/>
            <person name="Rambo T."/>
            <person name="Currie J."/>
            <person name="Collura K."/>
            <person name="Luo M."/>
            <person name="Yang T."/>
            <person name="Ammiraju J.S.S."/>
            <person name="Engler F."/>
            <person name="Soderlund C."/>
            <person name="Wing R.A."/>
            <person name="Palmer L.E."/>
            <person name="de la Bastide M."/>
            <person name="Spiegel L."/>
            <person name="Nascimento L."/>
            <person name="Zutavern T."/>
            <person name="O'Shaughnessy A."/>
            <person name="Dike S."/>
            <person name="Dedhia N."/>
            <person name="Preston R."/>
            <person name="Balija V."/>
            <person name="McCombie W.R."/>
            <person name="Chow T."/>
            <person name="Chen H."/>
            <person name="Chung M."/>
            <person name="Chen C."/>
            <person name="Shaw J."/>
            <person name="Wu H."/>
            <person name="Hsiao K."/>
            <person name="Chao Y."/>
            <person name="Chu M."/>
            <person name="Cheng C."/>
            <person name="Hour A."/>
            <person name="Lee P."/>
            <person name="Lin S."/>
            <person name="Lin Y."/>
            <person name="Liou J."/>
            <person name="Liu S."/>
            <person name="Hsing Y."/>
            <person name="Raghuvanshi S."/>
            <person name="Mohanty A."/>
            <person name="Bharti A.K."/>
            <person name="Gaur A."/>
            <person name="Gupta V."/>
            <person name="Kumar D."/>
            <person name="Ravi V."/>
            <person name="Vij S."/>
            <person name="Kapur A."/>
            <person name="Khurana P."/>
            <person name="Khurana P."/>
            <person name="Khurana J.P."/>
            <person name="Tyagi A.K."/>
            <person name="Gaikwad K."/>
            <person name="Singh A."/>
            <person name="Dalal V."/>
            <person name="Srivastava S."/>
            <person name="Dixit A."/>
            <person name="Pal A.K."/>
            <person name="Ghazi I.A."/>
            <person name="Yadav M."/>
            <person name="Pandit A."/>
            <person name="Bhargava A."/>
            <person name="Sureshbabu K."/>
            <person name="Batra K."/>
            <person name="Sharma T.R."/>
            <person name="Mohapatra T."/>
            <person name="Singh N.K."/>
            <person name="Messing J."/>
            <person name="Nelson A.B."/>
            <person name="Fuks G."/>
            <person name="Kavchok S."/>
            <person name="Keizer G."/>
            <person name="Linton E."/>
            <person name="Llaca V."/>
            <person name="Song R."/>
            <person name="Tanyolac B."/>
            <person name="Young S."/>
            <person name="Ho-Il K."/>
            <person name="Hahn J.H."/>
            <person name="Sangsakoo G."/>
            <person name="Vanavichit A."/>
            <person name="de Mattos Luiz.A.T."/>
            <person name="Zimmer P.D."/>
            <person name="Malone G."/>
            <person name="Dellagostin O."/>
            <person name="de Oliveira A.C."/>
            <person name="Bevan M."/>
            <person name="Bancroft I."/>
            <person name="Minx P."/>
            <person name="Cordum H."/>
            <person name="Wilson R."/>
            <person name="Cheng Z."/>
            <person name="Jin W."/>
            <person name="Jiang J."/>
            <person name="Leong S.A."/>
            <person name="Iwama H."/>
            <person name="Gojobori T."/>
            <person name="Itoh T."/>
            <person name="Niimura Y."/>
            <person name="Fujii Y."/>
            <person name="Habara T."/>
            <person name="Sakai H."/>
            <person name="Sato Y."/>
            <person name="Wilson G."/>
            <person name="Kumar K."/>
            <person name="McCouch S."/>
            <person name="Juretic N."/>
            <person name="Hoen D."/>
            <person name="Wright S."/>
            <person name="Bruskiewich R."/>
            <person name="Bureau T."/>
            <person name="Miyao A."/>
            <person name="Hirochika H."/>
            <person name="Nishikawa T."/>
            <person name="Kadowaki K."/>
            <person name="Sugiura M."/>
            <person name="Burr B."/>
            <person name="Sasaki T."/>
        </authorList>
    </citation>
    <scope>NUCLEOTIDE SEQUENCE [LARGE SCALE GENOMIC DNA]</scope>
    <source>
        <strain evidence="4">cv. Nipponbare</strain>
    </source>
</reference>
<reference evidence="4" key="3">
    <citation type="journal article" date="2008" name="Nucleic Acids Res.">
        <title>The rice annotation project database (RAP-DB): 2008 update.</title>
        <authorList>
            <consortium name="The rice annotation project (RAP)"/>
        </authorList>
    </citation>
    <scope>GENOME REANNOTATION</scope>
    <source>
        <strain evidence="4">cv. Nipponbare</strain>
    </source>
</reference>
<protein>
    <submittedName>
        <fullName evidence="3">Uncharacterized protein</fullName>
    </submittedName>
</protein>
<gene>
    <name evidence="2" type="ORF">P0463D04.34</name>
    <name evidence="3" type="ORF">P0463D04.37</name>
</gene>
<accession>Q69QQ1</accession>
<feature type="compositionally biased region" description="Basic and acidic residues" evidence="1">
    <location>
        <begin position="119"/>
        <end position="149"/>
    </location>
</feature>
<name>Q69QQ1_ORYSJ</name>